<proteinExistence type="predicted"/>
<evidence type="ECO:0000313" key="1">
    <source>
        <dbReference type="EMBL" id="MBU3831004.1"/>
    </source>
</evidence>
<comment type="caution">
    <text evidence="1">The sequence shown here is derived from an EMBL/GenBank/DDBJ whole genome shotgun (WGS) entry which is preliminary data.</text>
</comment>
<gene>
    <name evidence="1" type="ORF">H9897_02515</name>
</gene>
<reference evidence="1" key="1">
    <citation type="journal article" date="2021" name="PeerJ">
        <title>Extensive microbial diversity within the chicken gut microbiome revealed by metagenomics and culture.</title>
        <authorList>
            <person name="Gilroy R."/>
            <person name="Ravi A."/>
            <person name="Getino M."/>
            <person name="Pursley I."/>
            <person name="Horton D.L."/>
            <person name="Alikhan N.F."/>
            <person name="Baker D."/>
            <person name="Gharbi K."/>
            <person name="Hall N."/>
            <person name="Watson M."/>
            <person name="Adriaenssens E.M."/>
            <person name="Foster-Nyarko E."/>
            <person name="Jarju S."/>
            <person name="Secka A."/>
            <person name="Antonio M."/>
            <person name="Oren A."/>
            <person name="Chaudhuri R.R."/>
            <person name="La Ragione R."/>
            <person name="Hildebrand F."/>
            <person name="Pallen M.J."/>
        </authorList>
    </citation>
    <scope>NUCLEOTIDE SEQUENCE</scope>
    <source>
        <strain evidence="1">A5-1222</strain>
    </source>
</reference>
<sequence length="210" mass="24792">MSVKPRYLDSNYGYYYSPQINVIHSKPIDNFKSVKCPKCNYDLKLIRISNIYKYVCAHCKYIMRFSEYQKRYNNINWNKIIKKGISLYSWKDNCPNCKSIISYISYCINANFGDESLFIFKPILLGKCNKIDSFIMNVCNVVNMFPDNNNLSAHIFCIHCDAPISYNNLEKSFLNQTKYGLEYTIKQSEITNINLEPEDVNKLLNYLERY</sequence>
<evidence type="ECO:0000313" key="2">
    <source>
        <dbReference type="Proteomes" id="UP000824247"/>
    </source>
</evidence>
<name>A0A9E2NXX3_9BACT</name>
<accession>A0A9E2NXX3</accession>
<protein>
    <submittedName>
        <fullName evidence="1">Uncharacterized protein</fullName>
    </submittedName>
</protein>
<dbReference type="Proteomes" id="UP000824247">
    <property type="component" value="Unassembled WGS sequence"/>
</dbReference>
<dbReference type="AlphaFoldDB" id="A0A9E2NXX3"/>
<dbReference type="EMBL" id="JAHLFM010000038">
    <property type="protein sequence ID" value="MBU3831004.1"/>
    <property type="molecule type" value="Genomic_DNA"/>
</dbReference>
<reference evidence="1" key="2">
    <citation type="submission" date="2021-04" db="EMBL/GenBank/DDBJ databases">
        <authorList>
            <person name="Gilroy R."/>
        </authorList>
    </citation>
    <scope>NUCLEOTIDE SEQUENCE</scope>
    <source>
        <strain evidence="1">A5-1222</strain>
    </source>
</reference>
<organism evidence="1 2">
    <name type="scientific">Candidatus Ureaplasma intestinipullorum</name>
    <dbReference type="NCBI Taxonomy" id="2838770"/>
    <lineage>
        <taxon>Bacteria</taxon>
        <taxon>Bacillati</taxon>
        <taxon>Mycoplasmatota</taxon>
        <taxon>Mycoplasmoidales</taxon>
        <taxon>Mycoplasmoidaceae</taxon>
        <taxon>Ureaplasma</taxon>
    </lineage>
</organism>